<dbReference type="Pfam" id="PF08338">
    <property type="entry name" value="DUF1731"/>
    <property type="match status" value="1"/>
</dbReference>
<comment type="caution">
    <text evidence="4">The sequence shown here is derived from an EMBL/GenBank/DDBJ whole genome shotgun (WGS) entry which is preliminary data.</text>
</comment>
<feature type="domain" description="NAD-dependent epimerase/dehydratase" evidence="2">
    <location>
        <begin position="3"/>
        <end position="224"/>
    </location>
</feature>
<evidence type="ECO:0000259" key="2">
    <source>
        <dbReference type="Pfam" id="PF01370"/>
    </source>
</evidence>
<dbReference type="InterPro" id="IPR010099">
    <property type="entry name" value="SDR39U1"/>
</dbReference>
<dbReference type="InterPro" id="IPR036291">
    <property type="entry name" value="NAD(P)-bd_dom_sf"/>
</dbReference>
<proteinExistence type="inferred from homology"/>
<sequence length="300" mass="32879">MKILMTGGTGFIGQALVKRWLKSDYKLTVLTRKPEQWTSHWNNQAACISQFDQLGQAAEFDVVINLAGEPIVDKRWTDDRKQRLRSSRIGLTEQLINFLKQLATPPKALLNASAIGFYGYHPADKSIDENCPAADDFAATLCNDWEQTAKTAEPLGMRVCLMRFGVVLGQGGGALQKMLLPFRLGLGGRISTGEQMMSWVCLEDLLNAIDFLINQEELSGAFNITSPSPVSNAQFSKTLAAQLSRPAIFPVPAFVLKLMLGEAADLLIKGQRVLPNRLLKGGFAFQFAELPAALAAILPK</sequence>
<keyword evidence="5" id="KW-1185">Reference proteome</keyword>
<accession>A0ABT5UF19</accession>
<evidence type="ECO:0000313" key="5">
    <source>
        <dbReference type="Proteomes" id="UP001528823"/>
    </source>
</evidence>
<name>A0ABT5UF19_9GAMM</name>
<feature type="domain" description="DUF1731" evidence="3">
    <location>
        <begin position="251"/>
        <end position="297"/>
    </location>
</feature>
<dbReference type="CDD" id="cd05242">
    <property type="entry name" value="SDR_a8"/>
    <property type="match status" value="1"/>
</dbReference>
<dbReference type="RefSeq" id="WP_274690906.1">
    <property type="nucleotide sequence ID" value="NZ_JAPMOU010000038.1"/>
</dbReference>
<evidence type="ECO:0000259" key="3">
    <source>
        <dbReference type="Pfam" id="PF08338"/>
    </source>
</evidence>
<protein>
    <submittedName>
        <fullName evidence="4">TIGR01777 family oxidoreductase</fullName>
    </submittedName>
</protein>
<dbReference type="EMBL" id="JAPMOU010000038">
    <property type="protein sequence ID" value="MDE1464581.1"/>
    <property type="molecule type" value="Genomic_DNA"/>
</dbReference>
<dbReference type="InterPro" id="IPR013549">
    <property type="entry name" value="DUF1731"/>
</dbReference>
<dbReference type="SUPFAM" id="SSF51735">
    <property type="entry name" value="NAD(P)-binding Rossmann-fold domains"/>
    <property type="match status" value="1"/>
</dbReference>
<reference evidence="4 5" key="1">
    <citation type="submission" date="2022-11" db="EMBL/GenBank/DDBJ databases">
        <title>Spartinivicinus poritis sp. nov., isolated from scleractinian coral Porites lutea.</title>
        <authorList>
            <person name="Zhang G."/>
            <person name="Cai L."/>
            <person name="Wei Q."/>
        </authorList>
    </citation>
    <scope>NUCLEOTIDE SEQUENCE [LARGE SCALE GENOMIC DNA]</scope>
    <source>
        <strain evidence="4 5">A2-2</strain>
    </source>
</reference>
<dbReference type="Proteomes" id="UP001528823">
    <property type="component" value="Unassembled WGS sequence"/>
</dbReference>
<evidence type="ECO:0000256" key="1">
    <source>
        <dbReference type="ARBA" id="ARBA00009353"/>
    </source>
</evidence>
<dbReference type="PANTHER" id="PTHR11092:SF0">
    <property type="entry name" value="EPIMERASE FAMILY PROTEIN SDR39U1"/>
    <property type="match status" value="1"/>
</dbReference>
<dbReference type="Gene3D" id="3.40.50.720">
    <property type="entry name" value="NAD(P)-binding Rossmann-like Domain"/>
    <property type="match status" value="1"/>
</dbReference>
<comment type="similarity">
    <text evidence="1">Belongs to the NAD(P)-dependent epimerase/dehydratase family. SDR39U1 subfamily.</text>
</comment>
<dbReference type="NCBIfam" id="TIGR01777">
    <property type="entry name" value="yfcH"/>
    <property type="match status" value="1"/>
</dbReference>
<dbReference type="InterPro" id="IPR001509">
    <property type="entry name" value="Epimerase_deHydtase"/>
</dbReference>
<evidence type="ECO:0000313" key="4">
    <source>
        <dbReference type="EMBL" id="MDE1464581.1"/>
    </source>
</evidence>
<dbReference type="Pfam" id="PF01370">
    <property type="entry name" value="Epimerase"/>
    <property type="match status" value="1"/>
</dbReference>
<dbReference type="PANTHER" id="PTHR11092">
    <property type="entry name" value="SUGAR NUCLEOTIDE EPIMERASE RELATED"/>
    <property type="match status" value="1"/>
</dbReference>
<organism evidence="4 5">
    <name type="scientific">Spartinivicinus poritis</name>
    <dbReference type="NCBI Taxonomy" id="2994640"/>
    <lineage>
        <taxon>Bacteria</taxon>
        <taxon>Pseudomonadati</taxon>
        <taxon>Pseudomonadota</taxon>
        <taxon>Gammaproteobacteria</taxon>
        <taxon>Oceanospirillales</taxon>
        <taxon>Zooshikellaceae</taxon>
        <taxon>Spartinivicinus</taxon>
    </lineage>
</organism>
<gene>
    <name evidence="4" type="ORF">ORQ98_21695</name>
</gene>